<dbReference type="Proteomes" id="UP000005237">
    <property type="component" value="Unassembled WGS sequence"/>
</dbReference>
<reference evidence="2" key="1">
    <citation type="submission" date="2010-08" db="EMBL/GenBank/DDBJ databases">
        <authorList>
            <consortium name="Caenorhabditis japonica Sequencing Consortium"/>
            <person name="Wilson R.K."/>
        </authorList>
    </citation>
    <scope>NUCLEOTIDE SEQUENCE [LARGE SCALE GENOMIC DNA]</scope>
    <source>
        <strain evidence="2">DF5081</strain>
    </source>
</reference>
<proteinExistence type="predicted"/>
<name>A0A8R1E045_CAEJA</name>
<accession>A0A8R1E045</accession>
<dbReference type="EnsemblMetazoa" id="CJA16012a.1">
    <property type="protein sequence ID" value="CJA16012a.1"/>
    <property type="gene ID" value="WBGene00135216"/>
</dbReference>
<sequence>MFLLEQCSGSVAKSEGSYRTLIKSKLRKERYQKAGQFIPEEDQATDKPNKMLGMIFDAMHDTMTIGIPKPPEGKPNKRMLQSFLARIYDPMGVLSPLTHSVQLSRVLLGFHDSTGMDNYEEIIEMFCE</sequence>
<evidence type="ECO:0000313" key="2">
    <source>
        <dbReference type="Proteomes" id="UP000005237"/>
    </source>
</evidence>
<reference evidence="1" key="2">
    <citation type="submission" date="2022-06" db="UniProtKB">
        <authorList>
            <consortium name="EnsemblMetazoa"/>
        </authorList>
    </citation>
    <scope>IDENTIFICATION</scope>
    <source>
        <strain evidence="1">DF5081</strain>
    </source>
</reference>
<protein>
    <submittedName>
        <fullName evidence="1">Uncharacterized protein</fullName>
    </submittedName>
</protein>
<organism evidence="1 2">
    <name type="scientific">Caenorhabditis japonica</name>
    <dbReference type="NCBI Taxonomy" id="281687"/>
    <lineage>
        <taxon>Eukaryota</taxon>
        <taxon>Metazoa</taxon>
        <taxon>Ecdysozoa</taxon>
        <taxon>Nematoda</taxon>
        <taxon>Chromadorea</taxon>
        <taxon>Rhabditida</taxon>
        <taxon>Rhabditina</taxon>
        <taxon>Rhabditomorpha</taxon>
        <taxon>Rhabditoidea</taxon>
        <taxon>Rhabditidae</taxon>
        <taxon>Peloderinae</taxon>
        <taxon>Caenorhabditis</taxon>
    </lineage>
</organism>
<keyword evidence="2" id="KW-1185">Reference proteome</keyword>
<dbReference type="AlphaFoldDB" id="A0A8R1E045"/>
<evidence type="ECO:0000313" key="1">
    <source>
        <dbReference type="EnsemblMetazoa" id="CJA16012a.1"/>
    </source>
</evidence>